<evidence type="ECO:0000259" key="7">
    <source>
        <dbReference type="Pfam" id="PF00082"/>
    </source>
</evidence>
<evidence type="ECO:0000256" key="6">
    <source>
        <dbReference type="ARBA" id="ARBA00022825"/>
    </source>
</evidence>
<evidence type="ECO:0000313" key="9">
    <source>
        <dbReference type="Proteomes" id="UP000289340"/>
    </source>
</evidence>
<organism evidence="8 9">
    <name type="scientific">Glycine soja</name>
    <name type="common">Wild soybean</name>
    <dbReference type="NCBI Taxonomy" id="3848"/>
    <lineage>
        <taxon>Eukaryota</taxon>
        <taxon>Viridiplantae</taxon>
        <taxon>Streptophyta</taxon>
        <taxon>Embryophyta</taxon>
        <taxon>Tracheophyta</taxon>
        <taxon>Spermatophyta</taxon>
        <taxon>Magnoliopsida</taxon>
        <taxon>eudicotyledons</taxon>
        <taxon>Gunneridae</taxon>
        <taxon>Pentapetalae</taxon>
        <taxon>rosids</taxon>
        <taxon>fabids</taxon>
        <taxon>Fabales</taxon>
        <taxon>Fabaceae</taxon>
        <taxon>Papilionoideae</taxon>
        <taxon>50 kb inversion clade</taxon>
        <taxon>NPAAA clade</taxon>
        <taxon>indigoferoid/millettioid clade</taxon>
        <taxon>Phaseoleae</taxon>
        <taxon>Glycine</taxon>
        <taxon>Glycine subgen. Soja</taxon>
    </lineage>
</organism>
<dbReference type="GO" id="GO:0006508">
    <property type="term" value="P:proteolysis"/>
    <property type="evidence" value="ECO:0007669"/>
    <property type="project" value="UniProtKB-KW"/>
</dbReference>
<keyword evidence="6" id="KW-0720">Serine protease</keyword>
<feature type="domain" description="Peptidase S8/S53" evidence="7">
    <location>
        <begin position="52"/>
        <end position="154"/>
    </location>
</feature>
<dbReference type="GO" id="GO:0004252">
    <property type="term" value="F:serine-type endopeptidase activity"/>
    <property type="evidence" value="ECO:0007669"/>
    <property type="project" value="InterPro"/>
</dbReference>
<dbReference type="InterPro" id="IPR045051">
    <property type="entry name" value="SBT"/>
</dbReference>
<reference evidence="8 9" key="1">
    <citation type="submission" date="2018-09" db="EMBL/GenBank/DDBJ databases">
        <title>A high-quality reference genome of wild soybean provides a powerful tool to mine soybean genomes.</title>
        <authorList>
            <person name="Xie M."/>
            <person name="Chung C.Y.L."/>
            <person name="Li M.-W."/>
            <person name="Wong F.-L."/>
            <person name="Chan T.-F."/>
            <person name="Lam H.-M."/>
        </authorList>
    </citation>
    <scope>NUCLEOTIDE SEQUENCE [LARGE SCALE GENOMIC DNA]</scope>
    <source>
        <strain evidence="9">cv. W05</strain>
        <tissue evidence="8">Hypocotyl of etiolated seedlings</tissue>
    </source>
</reference>
<dbReference type="InterPro" id="IPR023828">
    <property type="entry name" value="Peptidase_S8_Ser-AS"/>
</dbReference>
<protein>
    <submittedName>
        <fullName evidence="8">Subtilisin-like protease SBT1.9</fullName>
    </submittedName>
</protein>
<evidence type="ECO:0000256" key="2">
    <source>
        <dbReference type="ARBA" id="ARBA00011073"/>
    </source>
</evidence>
<name>A0A445JSJ3_GLYSO</name>
<comment type="similarity">
    <text evidence="2">Belongs to the peptidase S8 family.</text>
</comment>
<dbReference type="Pfam" id="PF00082">
    <property type="entry name" value="Peptidase_S8"/>
    <property type="match status" value="1"/>
</dbReference>
<dbReference type="AlphaFoldDB" id="A0A445JSJ3"/>
<dbReference type="Gene3D" id="3.40.50.200">
    <property type="entry name" value="Peptidase S8/S53 domain"/>
    <property type="match status" value="1"/>
</dbReference>
<evidence type="ECO:0000256" key="4">
    <source>
        <dbReference type="ARBA" id="ARBA00022729"/>
    </source>
</evidence>
<proteinExistence type="inferred from homology"/>
<evidence type="ECO:0000256" key="1">
    <source>
        <dbReference type="ARBA" id="ARBA00004613"/>
    </source>
</evidence>
<keyword evidence="3 8" id="KW-0645">Protease</keyword>
<comment type="subcellular location">
    <subcellularLocation>
        <location evidence="1">Secreted</location>
    </subcellularLocation>
</comment>
<keyword evidence="4" id="KW-0732">Signal</keyword>
<keyword evidence="9" id="KW-1185">Reference proteome</keyword>
<dbReference type="Proteomes" id="UP000289340">
    <property type="component" value="Chromosome 7"/>
</dbReference>
<accession>A0A445JSJ3</accession>
<evidence type="ECO:0000313" key="8">
    <source>
        <dbReference type="EMBL" id="RZC01466.1"/>
    </source>
</evidence>
<keyword evidence="5" id="KW-0378">Hydrolase</keyword>
<dbReference type="InterPro" id="IPR000209">
    <property type="entry name" value="Peptidase_S8/S53_dom"/>
</dbReference>
<sequence length="275" mass="29119">MMKPGCLFISSTNDTSFFLRNGSAGIIINPGNGEIVKAYIKSKSDAKASMSYKTTALGSKPASRADSYSSKGPSSSCPYVLKPDITVPGTSILAAWPPNLPVAQFGSQNLSSNFNFASGTSMACPHGAGVAHPDWSPVAIRSAIMTTSDVFDNTKELVKDIATDYKPASPLALGAGHVNPNKALDPGLVYDVGVQDCVNLLCAMNSTQQNISIITRYGNGSSNESRGEIIYTDSVTPIQGFNVTVIPSKLVFKEKNEKLISDKLRIEGAKIEVFG</sequence>
<dbReference type="PANTHER" id="PTHR10795">
    <property type="entry name" value="PROPROTEIN CONVERTASE SUBTILISIN/KEXIN"/>
    <property type="match status" value="1"/>
</dbReference>
<dbReference type="PROSITE" id="PS00138">
    <property type="entry name" value="SUBTILASE_SER"/>
    <property type="match status" value="1"/>
</dbReference>
<dbReference type="SUPFAM" id="SSF52743">
    <property type="entry name" value="Subtilisin-like"/>
    <property type="match status" value="1"/>
</dbReference>
<dbReference type="InterPro" id="IPR036852">
    <property type="entry name" value="Peptidase_S8/S53_dom_sf"/>
</dbReference>
<dbReference type="GO" id="GO:0005576">
    <property type="term" value="C:extracellular region"/>
    <property type="evidence" value="ECO:0007669"/>
    <property type="project" value="UniProtKB-SubCell"/>
</dbReference>
<gene>
    <name evidence="8" type="ORF">D0Y65_016940</name>
</gene>
<evidence type="ECO:0000256" key="5">
    <source>
        <dbReference type="ARBA" id="ARBA00022801"/>
    </source>
</evidence>
<dbReference type="EMBL" id="QZWG01000007">
    <property type="protein sequence ID" value="RZC01466.1"/>
    <property type="molecule type" value="Genomic_DNA"/>
</dbReference>
<comment type="caution">
    <text evidence="8">The sequence shown here is derived from an EMBL/GenBank/DDBJ whole genome shotgun (WGS) entry which is preliminary data.</text>
</comment>
<evidence type="ECO:0000256" key="3">
    <source>
        <dbReference type="ARBA" id="ARBA00022670"/>
    </source>
</evidence>